<dbReference type="Proteomes" id="UP000233535">
    <property type="component" value="Unassembled WGS sequence"/>
</dbReference>
<proteinExistence type="predicted"/>
<evidence type="ECO:0000256" key="1">
    <source>
        <dbReference type="SAM" id="SignalP"/>
    </source>
</evidence>
<feature type="chain" id="PRO_5014982016" description="DUF3108 domain-containing protein" evidence="1">
    <location>
        <begin position="22"/>
        <end position="234"/>
    </location>
</feature>
<dbReference type="Gene3D" id="2.40.360.20">
    <property type="match status" value="1"/>
</dbReference>
<dbReference type="RefSeq" id="WP_101263479.1">
    <property type="nucleotide sequence ID" value="NZ_MVDD01000028.1"/>
</dbReference>
<feature type="signal peptide" evidence="1">
    <location>
        <begin position="1"/>
        <end position="21"/>
    </location>
</feature>
<dbReference type="Pfam" id="PF21347">
    <property type="entry name" value="DUF3108_like"/>
    <property type="match status" value="1"/>
</dbReference>
<evidence type="ECO:0000259" key="2">
    <source>
        <dbReference type="Pfam" id="PF21347"/>
    </source>
</evidence>
<dbReference type="InterPro" id="IPR049279">
    <property type="entry name" value="DUF3108-like"/>
</dbReference>
<dbReference type="OrthoDB" id="665223at2"/>
<organism evidence="3 4">
    <name type="scientific">Labilibaculum filiforme</name>
    <dbReference type="NCBI Taxonomy" id="1940526"/>
    <lineage>
        <taxon>Bacteria</taxon>
        <taxon>Pseudomonadati</taxon>
        <taxon>Bacteroidota</taxon>
        <taxon>Bacteroidia</taxon>
        <taxon>Marinilabiliales</taxon>
        <taxon>Marinifilaceae</taxon>
        <taxon>Labilibaculum</taxon>
    </lineage>
</organism>
<keyword evidence="4" id="KW-1185">Reference proteome</keyword>
<accession>A0A2N3HQM2</accession>
<dbReference type="EMBL" id="MVDD01000028">
    <property type="protein sequence ID" value="PKQ60343.1"/>
    <property type="molecule type" value="Genomic_DNA"/>
</dbReference>
<keyword evidence="1" id="KW-0732">Signal</keyword>
<gene>
    <name evidence="3" type="ORF">BZG02_19735</name>
</gene>
<dbReference type="AlphaFoldDB" id="A0A2N3HQM2"/>
<sequence length="234" mass="26882">MRIFYTILLLFSIAFSSFGQRENTYLPSKRNFRIKYVSYDSKDRKQYSEVWQLVGKSKSDGLIQYNIESEITTKKHSIFYQYFRLVSNDSIFFIGSERYMDPIKLDSYQRMVIKISSDSVAIPIKPKIGQMLPESCCEASILRGTGSVLMSMTVLLVNRKVDAVETIKTPAGSFTCFKISSEKLTFGGISKSKTKLFEWYAVNVGLVRMEERHLKGKIISYKVLESLAEDFLLP</sequence>
<protein>
    <recommendedName>
        <fullName evidence="2">DUF3108 domain-containing protein</fullName>
    </recommendedName>
</protein>
<name>A0A2N3HQM2_9BACT</name>
<evidence type="ECO:0000313" key="4">
    <source>
        <dbReference type="Proteomes" id="UP000233535"/>
    </source>
</evidence>
<feature type="domain" description="DUF3108" evidence="2">
    <location>
        <begin position="34"/>
        <end position="224"/>
    </location>
</feature>
<evidence type="ECO:0000313" key="3">
    <source>
        <dbReference type="EMBL" id="PKQ60343.1"/>
    </source>
</evidence>
<reference evidence="3 4" key="1">
    <citation type="journal article" date="2017" name="Front. Microbiol.">
        <title>Labilibaculum manganireducens gen. nov., sp. nov. and Labilibaculum filiforme sp. nov., Novel Bacteroidetes Isolated from Subsurface Sediments of the Baltic Sea.</title>
        <authorList>
            <person name="Vandieken V."/>
            <person name="Marshall I.P."/>
            <person name="Niemann H."/>
            <person name="Engelen B."/>
            <person name="Cypionka H."/>
        </authorList>
    </citation>
    <scope>NUCLEOTIDE SEQUENCE [LARGE SCALE GENOMIC DNA]</scope>
    <source>
        <strain evidence="3 4">59.16B</strain>
    </source>
</reference>
<comment type="caution">
    <text evidence="3">The sequence shown here is derived from an EMBL/GenBank/DDBJ whole genome shotgun (WGS) entry which is preliminary data.</text>
</comment>